<reference evidence="2 3" key="1">
    <citation type="submission" date="2017-10" db="EMBL/GenBank/DDBJ databases">
        <title>Novel microbial diversity and functional potential in the marine mammal oral microbiome.</title>
        <authorList>
            <person name="Dudek N.K."/>
            <person name="Sun C.L."/>
            <person name="Burstein D."/>
            <person name="Kantor R.S."/>
            <person name="Aliaga Goltsman D.S."/>
            <person name="Bik E.M."/>
            <person name="Thomas B.C."/>
            <person name="Banfield J.F."/>
            <person name="Relman D.A."/>
        </authorList>
    </citation>
    <scope>NUCLEOTIDE SEQUENCE [LARGE SCALE GENOMIC DNA]</scope>
    <source>
        <strain evidence="2">DOLZORAL124_49_17</strain>
    </source>
</reference>
<evidence type="ECO:0000313" key="3">
    <source>
        <dbReference type="Proteomes" id="UP000229740"/>
    </source>
</evidence>
<name>A0A2G6E465_9BACT</name>
<sequence>MMSAKRLSKSLKLLAILLVLGAAVYGIIRVKNYFFPVQMNYEQAVDRLDYLVKHVPWSENIVRRRAKLQLAPERDLKFMLPSIDEYPLMTHPQGRQDEIVLEIFASTEKSGSGDDGWLVEVAKNFNASGQRLSTGREIKVSIRKIASGTGYEFIASGKYLPDAFSPSSPLWIRMAAAHGVKMTPIREKLAGNIAGVVMKNDVARTLQSTYGTLDIKHLIDAVVQGKIAMGYTNPFASSTGLNFLFTVLATFADGDESMMLDASVISAFERFQQGVPFVSQTTMQMRESVEKGGSLDAFVLEYQTFLKTSVLQSGYTFIPFGVRHDNPLYGVGDLDHETLEALEQFAAFAEQASSAKLASQYGFNPDLEYQSAFAIPSGDTLVQAQKLWKEKKDAGRPISAIFLCDVSGSMSGTRIAALRQSLLKGSEFIAPQNSIGLLLFNHEVSVVLPVAEFTLTQKAAFHAAVEDIYAEGGTAMYNGVAVALDLLVAERRKNPNTKTTLFVLTDGESTDGWSFRDLRPVIQALRIPIYTIGYEANLPVLQELSSLVEAASINANEEQVQYIIGALLNAQM</sequence>
<dbReference type="Gene3D" id="3.40.50.410">
    <property type="entry name" value="von Willebrand factor, type A domain"/>
    <property type="match status" value="1"/>
</dbReference>
<dbReference type="AlphaFoldDB" id="A0A2G6E465"/>
<comment type="caution">
    <text evidence="2">The sequence shown here is derived from an EMBL/GenBank/DDBJ whole genome shotgun (WGS) entry which is preliminary data.</text>
</comment>
<dbReference type="Proteomes" id="UP000229740">
    <property type="component" value="Unassembled WGS sequence"/>
</dbReference>
<organism evidence="2 3">
    <name type="scientific">candidate division KSB3 bacterium</name>
    <dbReference type="NCBI Taxonomy" id="2044937"/>
    <lineage>
        <taxon>Bacteria</taxon>
        <taxon>candidate division KSB3</taxon>
    </lineage>
</organism>
<evidence type="ECO:0000259" key="1">
    <source>
        <dbReference type="PROSITE" id="PS50234"/>
    </source>
</evidence>
<accession>A0A2G6E465</accession>
<dbReference type="PROSITE" id="PS50234">
    <property type="entry name" value="VWFA"/>
    <property type="match status" value="1"/>
</dbReference>
<evidence type="ECO:0000313" key="2">
    <source>
        <dbReference type="EMBL" id="PID56873.1"/>
    </source>
</evidence>
<dbReference type="InterPro" id="IPR002035">
    <property type="entry name" value="VWF_A"/>
</dbReference>
<protein>
    <recommendedName>
        <fullName evidence="1">VWFA domain-containing protein</fullName>
    </recommendedName>
</protein>
<gene>
    <name evidence="2" type="ORF">CSB45_09410</name>
</gene>
<dbReference type="EMBL" id="PDPS01000030">
    <property type="protein sequence ID" value="PID56873.1"/>
    <property type="molecule type" value="Genomic_DNA"/>
</dbReference>
<dbReference type="Pfam" id="PF00092">
    <property type="entry name" value="VWA"/>
    <property type="match status" value="1"/>
</dbReference>
<proteinExistence type="predicted"/>
<dbReference type="InterPro" id="IPR036465">
    <property type="entry name" value="vWFA_dom_sf"/>
</dbReference>
<dbReference type="SMART" id="SM00327">
    <property type="entry name" value="VWA"/>
    <property type="match status" value="1"/>
</dbReference>
<dbReference type="Pfam" id="PF13531">
    <property type="entry name" value="SBP_bac_11"/>
    <property type="match status" value="1"/>
</dbReference>
<feature type="domain" description="VWFA" evidence="1">
    <location>
        <begin position="399"/>
        <end position="547"/>
    </location>
</feature>
<dbReference type="CDD" id="cd00198">
    <property type="entry name" value="vWFA"/>
    <property type="match status" value="1"/>
</dbReference>
<dbReference type="SUPFAM" id="SSF53300">
    <property type="entry name" value="vWA-like"/>
    <property type="match status" value="1"/>
</dbReference>